<dbReference type="RefSeq" id="WP_116849231.1">
    <property type="nucleotide sequence ID" value="NZ_QTJU01000010.1"/>
</dbReference>
<evidence type="ECO:0000313" key="1">
    <source>
        <dbReference type="EMBL" id="RFM26359.1"/>
    </source>
</evidence>
<proteinExistence type="predicted"/>
<evidence type="ECO:0000313" key="2">
    <source>
        <dbReference type="Proteomes" id="UP000261284"/>
    </source>
</evidence>
<organism evidence="1 2">
    <name type="scientific">Deminuibacter soli</name>
    <dbReference type="NCBI Taxonomy" id="2291815"/>
    <lineage>
        <taxon>Bacteria</taxon>
        <taxon>Pseudomonadati</taxon>
        <taxon>Bacteroidota</taxon>
        <taxon>Chitinophagia</taxon>
        <taxon>Chitinophagales</taxon>
        <taxon>Chitinophagaceae</taxon>
        <taxon>Deminuibacter</taxon>
    </lineage>
</organism>
<dbReference type="OrthoDB" id="644804at2"/>
<protein>
    <recommendedName>
        <fullName evidence="3">PAS domain-containing protein</fullName>
    </recommendedName>
</protein>
<dbReference type="InterPro" id="IPR035965">
    <property type="entry name" value="PAS-like_dom_sf"/>
</dbReference>
<keyword evidence="2" id="KW-1185">Reference proteome</keyword>
<dbReference type="Gene3D" id="3.30.450.20">
    <property type="entry name" value="PAS domain"/>
    <property type="match status" value="1"/>
</dbReference>
<dbReference type="EMBL" id="QTJU01000010">
    <property type="protein sequence ID" value="RFM26359.1"/>
    <property type="molecule type" value="Genomic_DNA"/>
</dbReference>
<gene>
    <name evidence="1" type="ORF">DXN05_20845</name>
</gene>
<evidence type="ECO:0008006" key="3">
    <source>
        <dbReference type="Google" id="ProtNLM"/>
    </source>
</evidence>
<dbReference type="Proteomes" id="UP000261284">
    <property type="component" value="Unassembled WGS sequence"/>
</dbReference>
<sequence>MQHWQNKLLYFYSETGRWDKEKDMTGFTAFSISLLKELTGAYMALQVVLEDAFTARISDAIPEYLNELVLHPAPISQFLEANHYDNVYWQQIPYNDDTFTEILTALSSAVMIPVTGESSTSIIVLGWSEVQVCDEHFRNFIDSAGARVRNVLQQSWKQQQLQQSVSRFTAILQQMPQAVIFIDETTYTGWVNSQAAALLQLSSTGEQPPNILGEAMAKLRNSAINREDINRQASQLFTLSNQTITNWLWTFGNNSSTQQYSVFTQPVSLPDVNGRLWVFNLL</sequence>
<dbReference type="AlphaFoldDB" id="A0A3E1NEF4"/>
<reference evidence="1 2" key="1">
    <citation type="submission" date="2018-08" db="EMBL/GenBank/DDBJ databases">
        <title>Chitinophagaceae sp. K23C18032701, a novel bacterium isolated from forest soil.</title>
        <authorList>
            <person name="Wang C."/>
        </authorList>
    </citation>
    <scope>NUCLEOTIDE SEQUENCE [LARGE SCALE GENOMIC DNA]</scope>
    <source>
        <strain evidence="1 2">K23C18032701</strain>
    </source>
</reference>
<accession>A0A3E1NEF4</accession>
<dbReference type="SUPFAM" id="SSF55785">
    <property type="entry name" value="PYP-like sensor domain (PAS domain)"/>
    <property type="match status" value="1"/>
</dbReference>
<comment type="caution">
    <text evidence="1">The sequence shown here is derived from an EMBL/GenBank/DDBJ whole genome shotgun (WGS) entry which is preliminary data.</text>
</comment>
<name>A0A3E1NEF4_9BACT</name>